<keyword evidence="4" id="KW-1185">Reference proteome</keyword>
<dbReference type="Pfam" id="PF15608">
    <property type="entry name" value="PELOTA_1"/>
    <property type="match status" value="1"/>
</dbReference>
<gene>
    <name evidence="3" type="ORF">D4A81_00885</name>
</gene>
<dbReference type="SUPFAM" id="SSF53271">
    <property type="entry name" value="PRTase-like"/>
    <property type="match status" value="1"/>
</dbReference>
<name>A0A385PWT4_9FIRM</name>
<dbReference type="AlphaFoldDB" id="A0A385PWT4"/>
<protein>
    <submittedName>
        <fullName evidence="3">Uncharacterized protein</fullName>
    </submittedName>
</protein>
<accession>A0A385PWT4</accession>
<feature type="domain" description="PELOTA RNA-binding" evidence="2">
    <location>
        <begin position="262"/>
        <end position="343"/>
    </location>
</feature>
<organism evidence="3 4">
    <name type="scientific">Lachnoanaerobaculum umeaense</name>
    <dbReference type="NCBI Taxonomy" id="617123"/>
    <lineage>
        <taxon>Bacteria</taxon>
        <taxon>Bacillati</taxon>
        <taxon>Bacillota</taxon>
        <taxon>Clostridia</taxon>
        <taxon>Lachnospirales</taxon>
        <taxon>Lachnospiraceae</taxon>
        <taxon>Lachnoanaerobaculum</taxon>
    </lineage>
</organism>
<sequence length="347" mass="39756">MNSSYKNDDVIFLLKDVTGLVEPLPSIEREKLIQSGMHYSEMLPIEYIPTEEYMEIYFDSFKIFGQSMANALASLADKIVKKRDSIVLVSLARAGTPIGILLKRYIKWKYNISLPHYSVSIIRDRGIDDNAMKYILAHHKAEEVLFVDGWIGKGAILKELKLACKNYKGVSPELAVVSDPAGETELAGTYDDIFIPSSALNATVCGLVSRTFLRDDIIGKDDYHGAIYYREYEKNDLSYHFINNIEKLFRKDAKPVSFIGQRGIIEVEKQAKRYGIKDINLIKPGIGETTRVLLRRVPWKVLVDERYKDDRELKHILKLAAEKESEIEYTRLNNYKCMGIIKKMKDI</sequence>
<dbReference type="InterPro" id="IPR029057">
    <property type="entry name" value="PRTase-like"/>
</dbReference>
<dbReference type="OrthoDB" id="1663315at2"/>
<dbReference type="PIRSF" id="PIRSF020979">
    <property type="entry name" value="UCP020979"/>
    <property type="match status" value="1"/>
</dbReference>
<feature type="domain" description="Cysteine protease StiP N-terminal" evidence="1">
    <location>
        <begin position="3"/>
        <end position="245"/>
    </location>
</feature>
<dbReference type="Proteomes" id="UP000265562">
    <property type="component" value="Chromosome"/>
</dbReference>
<dbReference type="RefSeq" id="WP_111524472.1">
    <property type="nucleotide sequence ID" value="NZ_CP032364.1"/>
</dbReference>
<reference evidence="3 4" key="1">
    <citation type="submission" date="2018-09" db="EMBL/GenBank/DDBJ databases">
        <title>Genome sequencing of Lachnoanaerobaculum umeaense DSM 23576.</title>
        <authorList>
            <person name="Kook J.-K."/>
            <person name="Park S.-N."/>
            <person name="Lim Y.K."/>
        </authorList>
    </citation>
    <scope>NUCLEOTIDE SEQUENCE [LARGE SCALE GENOMIC DNA]</scope>
    <source>
        <strain evidence="4">DSM 23576 \ CCUG 58757</strain>
    </source>
</reference>
<dbReference type="KEGG" id="lua:D4A81_00885"/>
<evidence type="ECO:0000313" key="4">
    <source>
        <dbReference type="Proteomes" id="UP000265562"/>
    </source>
</evidence>
<dbReference type="InterPro" id="IPR028157">
    <property type="entry name" value="PELOTA_dom"/>
</dbReference>
<proteinExistence type="predicted"/>
<evidence type="ECO:0000313" key="3">
    <source>
        <dbReference type="EMBL" id="AYA98601.1"/>
    </source>
</evidence>
<dbReference type="InterPro" id="IPR011215">
    <property type="entry name" value="StiP_N"/>
</dbReference>
<dbReference type="EMBL" id="CP032364">
    <property type="protein sequence ID" value="AYA98601.1"/>
    <property type="molecule type" value="Genomic_DNA"/>
</dbReference>
<evidence type="ECO:0000259" key="2">
    <source>
        <dbReference type="Pfam" id="PF15608"/>
    </source>
</evidence>
<dbReference type="InterPro" id="IPR048336">
    <property type="entry name" value="StiP-like"/>
</dbReference>
<evidence type="ECO:0000259" key="1">
    <source>
        <dbReference type="Pfam" id="PF11202"/>
    </source>
</evidence>
<dbReference type="Pfam" id="PF11202">
    <property type="entry name" value="StiP"/>
    <property type="match status" value="1"/>
</dbReference>